<evidence type="ECO:0008006" key="4">
    <source>
        <dbReference type="Google" id="ProtNLM"/>
    </source>
</evidence>
<evidence type="ECO:0000313" key="2">
    <source>
        <dbReference type="EMBL" id="WEK34708.1"/>
    </source>
</evidence>
<accession>A0AAJ5WS62</accession>
<evidence type="ECO:0000313" key="3">
    <source>
        <dbReference type="Proteomes" id="UP001220610"/>
    </source>
</evidence>
<reference evidence="2" key="1">
    <citation type="submission" date="2023-03" db="EMBL/GenBank/DDBJ databases">
        <title>Andean soil-derived lignocellulolytic bacterial consortium as a source of novel taxa and putative plastic-active enzymes.</title>
        <authorList>
            <person name="Diaz-Garcia L."/>
            <person name="Chuvochina M."/>
            <person name="Feuerriegel G."/>
            <person name="Bunk B."/>
            <person name="Sproer C."/>
            <person name="Streit W.R."/>
            <person name="Rodriguez L.M."/>
            <person name="Overmann J."/>
            <person name="Jimenez D.J."/>
        </authorList>
    </citation>
    <scope>NUCLEOTIDE SEQUENCE</scope>
    <source>
        <strain evidence="2">MAG 7</strain>
    </source>
</reference>
<dbReference type="EMBL" id="CP119311">
    <property type="protein sequence ID" value="WEK34708.1"/>
    <property type="molecule type" value="Genomic_DNA"/>
</dbReference>
<sequence length="277" mass="32167">MKKQSFFFSCLLLAAAVITLPACRKLDRLEDIFRDFDKYSGHCRITRIIDSSASYGSGVTTATFKYNKAGDPVSILFDESGTGRPNYLFWYDQKGRISDYFEAYISEGVWHGCERWRHYVYQGNRIVQDTAWSFVNVINNVPQRGQIYEVTDYTYDQHDRITKMVMTLKVGSQVYVASYIYAYNAQGNLSSMQRWEGSQLASEYVYNSYDDKPAVHRTHKLWKFLARNYSVNNAFPALSYNQYKLPLGFHPVQHNVAEFNLLDKLPLNHSVISYQCK</sequence>
<evidence type="ECO:0000256" key="1">
    <source>
        <dbReference type="SAM" id="SignalP"/>
    </source>
</evidence>
<keyword evidence="1" id="KW-0732">Signal</keyword>
<organism evidence="2 3">
    <name type="scientific">Candidatus Pseudobacter hemicellulosilyticus</name>
    <dbReference type="NCBI Taxonomy" id="3121375"/>
    <lineage>
        <taxon>Bacteria</taxon>
        <taxon>Pseudomonadati</taxon>
        <taxon>Bacteroidota</taxon>
        <taxon>Chitinophagia</taxon>
        <taxon>Chitinophagales</taxon>
        <taxon>Chitinophagaceae</taxon>
        <taxon>Pseudobacter</taxon>
    </lineage>
</organism>
<proteinExistence type="predicted"/>
<dbReference type="Proteomes" id="UP001220610">
    <property type="component" value="Chromosome"/>
</dbReference>
<dbReference type="AlphaFoldDB" id="A0AAJ5WS62"/>
<dbReference type="Gene3D" id="2.180.10.10">
    <property type="entry name" value="RHS repeat-associated core"/>
    <property type="match status" value="1"/>
</dbReference>
<gene>
    <name evidence="2" type="ORF">P0Y53_19655</name>
</gene>
<protein>
    <recommendedName>
        <fullName evidence="4">YD repeat-containing protein</fullName>
    </recommendedName>
</protein>
<feature type="chain" id="PRO_5042515162" description="YD repeat-containing protein" evidence="1">
    <location>
        <begin position="25"/>
        <end position="277"/>
    </location>
</feature>
<name>A0AAJ5WS62_9BACT</name>
<feature type="signal peptide" evidence="1">
    <location>
        <begin position="1"/>
        <end position="24"/>
    </location>
</feature>